<organism evidence="3 4">
    <name type="scientific">Candidatus Segetimicrobium genomatis</name>
    <dbReference type="NCBI Taxonomy" id="2569760"/>
    <lineage>
        <taxon>Bacteria</taxon>
        <taxon>Bacillati</taxon>
        <taxon>Candidatus Sysuimicrobiota</taxon>
        <taxon>Candidatus Sysuimicrobiia</taxon>
        <taxon>Candidatus Sysuimicrobiales</taxon>
        <taxon>Candidatus Segetimicrobiaceae</taxon>
        <taxon>Candidatus Segetimicrobium</taxon>
    </lineage>
</organism>
<feature type="transmembrane region" description="Helical" evidence="1">
    <location>
        <begin position="97"/>
        <end position="116"/>
    </location>
</feature>
<reference evidence="3 4" key="1">
    <citation type="journal article" date="2019" name="Nat. Microbiol.">
        <title>Mediterranean grassland soil C-N compound turnover is dependent on rainfall and depth, and is mediated by genomically divergent microorganisms.</title>
        <authorList>
            <person name="Diamond S."/>
            <person name="Andeer P.F."/>
            <person name="Li Z."/>
            <person name="Crits-Christoph A."/>
            <person name="Burstein D."/>
            <person name="Anantharaman K."/>
            <person name="Lane K.R."/>
            <person name="Thomas B.C."/>
            <person name="Pan C."/>
            <person name="Northen T.R."/>
            <person name="Banfield J.F."/>
        </authorList>
    </citation>
    <scope>NUCLEOTIDE SEQUENCE [LARGE SCALE GENOMIC DNA]</scope>
    <source>
        <strain evidence="3">NP_6</strain>
    </source>
</reference>
<keyword evidence="1" id="KW-0812">Transmembrane</keyword>
<accession>A0A537JBS4</accession>
<dbReference type="Pfam" id="PF13490">
    <property type="entry name" value="zf-HC2"/>
    <property type="match status" value="1"/>
</dbReference>
<proteinExistence type="predicted"/>
<dbReference type="Gene3D" id="1.10.10.1320">
    <property type="entry name" value="Anti-sigma factor, zinc-finger domain"/>
    <property type="match status" value="1"/>
</dbReference>
<evidence type="ECO:0000313" key="3">
    <source>
        <dbReference type="EMBL" id="TMI80536.1"/>
    </source>
</evidence>
<dbReference type="AlphaFoldDB" id="A0A537JBS4"/>
<evidence type="ECO:0000259" key="2">
    <source>
        <dbReference type="Pfam" id="PF13490"/>
    </source>
</evidence>
<protein>
    <recommendedName>
        <fullName evidence="2">Putative zinc-finger domain-containing protein</fullName>
    </recommendedName>
</protein>
<gene>
    <name evidence="3" type="ORF">E6H03_08200</name>
</gene>
<evidence type="ECO:0000313" key="4">
    <source>
        <dbReference type="Proteomes" id="UP000318093"/>
    </source>
</evidence>
<keyword evidence="1" id="KW-1133">Transmembrane helix</keyword>
<name>A0A537JBS4_9BACT</name>
<feature type="domain" description="Putative zinc-finger" evidence="2">
    <location>
        <begin position="5"/>
        <end position="35"/>
    </location>
</feature>
<sequence>MSPHVSDRLSEYMDGALGVQDVERVRAHLDTCPACLQEYRGLQDVQQLLRGLPAPHPREGFMERTHWRLAREAAAQPARARFLSGLREAFAVRPFRVALVAGALVVVALPIVWMTGSMGPREVPLDSDAYVRHYVMLSVDRPLADEATSTFVSSDLPEQPIR</sequence>
<dbReference type="InterPro" id="IPR041916">
    <property type="entry name" value="Anti_sigma_zinc_sf"/>
</dbReference>
<dbReference type="EMBL" id="VBAN01000254">
    <property type="protein sequence ID" value="TMI80536.1"/>
    <property type="molecule type" value="Genomic_DNA"/>
</dbReference>
<evidence type="ECO:0000256" key="1">
    <source>
        <dbReference type="SAM" id="Phobius"/>
    </source>
</evidence>
<comment type="caution">
    <text evidence="3">The sequence shown here is derived from an EMBL/GenBank/DDBJ whole genome shotgun (WGS) entry which is preliminary data.</text>
</comment>
<dbReference type="Proteomes" id="UP000318093">
    <property type="component" value="Unassembled WGS sequence"/>
</dbReference>
<keyword evidence="1" id="KW-0472">Membrane</keyword>
<dbReference type="InterPro" id="IPR027383">
    <property type="entry name" value="Znf_put"/>
</dbReference>